<keyword evidence="5" id="KW-1185">Reference proteome</keyword>
<name>A0ABW1CZH2_9ACTN</name>
<dbReference type="EMBL" id="JBHSPA010000061">
    <property type="protein sequence ID" value="MFC5831137.1"/>
    <property type="molecule type" value="Genomic_DNA"/>
</dbReference>
<reference evidence="5" key="1">
    <citation type="journal article" date="2019" name="Int. J. Syst. Evol. Microbiol.">
        <title>The Global Catalogue of Microorganisms (GCM) 10K type strain sequencing project: providing services to taxonomists for standard genome sequencing and annotation.</title>
        <authorList>
            <consortium name="The Broad Institute Genomics Platform"/>
            <consortium name="The Broad Institute Genome Sequencing Center for Infectious Disease"/>
            <person name="Wu L."/>
            <person name="Ma J."/>
        </authorList>
    </citation>
    <scope>NUCLEOTIDE SEQUENCE [LARGE SCALE GENOMIC DNA]</scope>
    <source>
        <strain evidence="5">CCUG 53903</strain>
    </source>
</reference>
<dbReference type="RefSeq" id="WP_379520614.1">
    <property type="nucleotide sequence ID" value="NZ_JBHSPA010000061.1"/>
</dbReference>
<dbReference type="Gene3D" id="1.10.150.130">
    <property type="match status" value="1"/>
</dbReference>
<dbReference type="Proteomes" id="UP001596058">
    <property type="component" value="Unassembled WGS sequence"/>
</dbReference>
<comment type="caution">
    <text evidence="4">The sequence shown here is derived from an EMBL/GenBank/DDBJ whole genome shotgun (WGS) entry which is preliminary data.</text>
</comment>
<keyword evidence="1 2" id="KW-0238">DNA-binding</keyword>
<gene>
    <name evidence="4" type="ORF">ACFPZ3_45415</name>
</gene>
<proteinExistence type="predicted"/>
<sequence length="153" mass="17066">MLVQRVVMPASSLESWTVLGDDDLPVEPIERYLAYLTDIERSPNTIKAYAHDLKDYFTFLDGRGLDWREVRLEDIGEFVAWLRLPAPAREGKVMVLPSVEQHVSASTVNRKLSALSAFYQHASRHGGGPGRVADHLGSGGATWWMEAIPAPHQ</sequence>
<dbReference type="InterPro" id="IPR010998">
    <property type="entry name" value="Integrase_recombinase_N"/>
</dbReference>
<dbReference type="PROSITE" id="PS51900">
    <property type="entry name" value="CB"/>
    <property type="match status" value="1"/>
</dbReference>
<dbReference type="InterPro" id="IPR004107">
    <property type="entry name" value="Integrase_SAM-like_N"/>
</dbReference>
<evidence type="ECO:0000313" key="4">
    <source>
        <dbReference type="EMBL" id="MFC5831137.1"/>
    </source>
</evidence>
<evidence type="ECO:0000313" key="5">
    <source>
        <dbReference type="Proteomes" id="UP001596058"/>
    </source>
</evidence>
<dbReference type="SUPFAM" id="SSF47823">
    <property type="entry name" value="lambda integrase-like, N-terminal domain"/>
    <property type="match status" value="1"/>
</dbReference>
<dbReference type="InterPro" id="IPR044068">
    <property type="entry name" value="CB"/>
</dbReference>
<protein>
    <submittedName>
        <fullName evidence="4">Tyrosine-type recombinase/integrase</fullName>
    </submittedName>
</protein>
<evidence type="ECO:0000256" key="1">
    <source>
        <dbReference type="ARBA" id="ARBA00023125"/>
    </source>
</evidence>
<dbReference type="Pfam" id="PF02899">
    <property type="entry name" value="Phage_int_SAM_1"/>
    <property type="match status" value="1"/>
</dbReference>
<accession>A0ABW1CZH2</accession>
<feature type="domain" description="Core-binding (CB)" evidence="3">
    <location>
        <begin position="23"/>
        <end position="123"/>
    </location>
</feature>
<evidence type="ECO:0000256" key="2">
    <source>
        <dbReference type="PROSITE-ProRule" id="PRU01248"/>
    </source>
</evidence>
<evidence type="ECO:0000259" key="3">
    <source>
        <dbReference type="PROSITE" id="PS51900"/>
    </source>
</evidence>
<organism evidence="4 5">
    <name type="scientific">Nonomuraea insulae</name>
    <dbReference type="NCBI Taxonomy" id="1616787"/>
    <lineage>
        <taxon>Bacteria</taxon>
        <taxon>Bacillati</taxon>
        <taxon>Actinomycetota</taxon>
        <taxon>Actinomycetes</taxon>
        <taxon>Streptosporangiales</taxon>
        <taxon>Streptosporangiaceae</taxon>
        <taxon>Nonomuraea</taxon>
    </lineage>
</organism>